<proteinExistence type="predicted"/>
<dbReference type="NCBIfam" id="TIGR02532">
    <property type="entry name" value="IV_pilin_GFxxxE"/>
    <property type="match status" value="1"/>
</dbReference>
<gene>
    <name evidence="2" type="ORF">VTAP4600_A2703</name>
</gene>
<dbReference type="InterPro" id="IPR012902">
    <property type="entry name" value="N_methyl_site"/>
</dbReference>
<feature type="transmembrane region" description="Helical" evidence="1">
    <location>
        <begin position="6"/>
        <end position="29"/>
    </location>
</feature>
<sequence>MKKLGFTLIEMIVTILVVSIMFLAIAGFLELGTKGYADSAKRQALQNQARFAIEKMSREIRHGVPNSFKNETNQCLVFYPIKYSGFYVERPLSSAIQFVIGNDNAPTTLNGGEYLVVNPSQFSDLDTTSSGSINVSPLTSTANVYTVSSSLPSQSVGRRHYIYEPDKLVRYCIDTDGFIQKQIGVSAAVKIAENVVSGAFRYEDASLVRGGLVHIELSFEQNDERSEYKHDVQVLNVP</sequence>
<keyword evidence="1" id="KW-0472">Membrane</keyword>
<dbReference type="EMBL" id="LT960611">
    <property type="protein sequence ID" value="SON50676.1"/>
    <property type="molecule type" value="Genomic_DNA"/>
</dbReference>
<protein>
    <submittedName>
        <fullName evidence="2">MSHA biogenesis protein MshO</fullName>
    </submittedName>
</protein>
<dbReference type="Pfam" id="PF07963">
    <property type="entry name" value="N_methyl"/>
    <property type="match status" value="1"/>
</dbReference>
<keyword evidence="1" id="KW-0812">Transmembrane</keyword>
<name>A0A2N8ZFM6_9VIBR</name>
<evidence type="ECO:0000313" key="2">
    <source>
        <dbReference type="EMBL" id="SON50676.1"/>
    </source>
</evidence>
<evidence type="ECO:0000313" key="3">
    <source>
        <dbReference type="Proteomes" id="UP000235828"/>
    </source>
</evidence>
<dbReference type="OrthoDB" id="9788802at2"/>
<reference evidence="2 3" key="1">
    <citation type="submission" date="2017-10" db="EMBL/GenBank/DDBJ databases">
        <authorList>
            <person name="Banno H."/>
            <person name="Chua N.-H."/>
        </authorList>
    </citation>
    <scope>NUCLEOTIDE SEQUENCE [LARGE SCALE GENOMIC DNA]</scope>
    <source>
        <strain evidence="2">Vibrio tapetis CECT4600</strain>
    </source>
</reference>
<dbReference type="RefSeq" id="WP_102523119.1">
    <property type="nucleotide sequence ID" value="NZ_LT960611.1"/>
</dbReference>
<dbReference type="AlphaFoldDB" id="A0A2N8ZFM6"/>
<keyword evidence="3" id="KW-1185">Reference proteome</keyword>
<organism evidence="2 3">
    <name type="scientific">Vibrio tapetis subsp. tapetis</name>
    <dbReference type="NCBI Taxonomy" id="1671868"/>
    <lineage>
        <taxon>Bacteria</taxon>
        <taxon>Pseudomonadati</taxon>
        <taxon>Pseudomonadota</taxon>
        <taxon>Gammaproteobacteria</taxon>
        <taxon>Vibrionales</taxon>
        <taxon>Vibrionaceae</taxon>
        <taxon>Vibrio</taxon>
    </lineage>
</organism>
<dbReference type="KEGG" id="vta:A2703"/>
<keyword evidence="1" id="KW-1133">Transmembrane helix</keyword>
<dbReference type="Proteomes" id="UP000235828">
    <property type="component" value="Chromosome A"/>
</dbReference>
<accession>A0A2N8ZFM6</accession>
<evidence type="ECO:0000256" key="1">
    <source>
        <dbReference type="SAM" id="Phobius"/>
    </source>
</evidence>